<gene>
    <name evidence="5" type="ORF">Hgul01_00461</name>
</gene>
<dbReference type="EMBL" id="BAABRU010000002">
    <property type="protein sequence ID" value="GAA5526684.1"/>
    <property type="molecule type" value="Genomic_DNA"/>
</dbReference>
<dbReference type="SUPFAM" id="SSF56801">
    <property type="entry name" value="Acetyl-CoA synthetase-like"/>
    <property type="match status" value="1"/>
</dbReference>
<dbReference type="Pfam" id="PF23562">
    <property type="entry name" value="AMP-binding_C_3"/>
    <property type="match status" value="1"/>
</dbReference>
<dbReference type="RefSeq" id="WP_345720329.1">
    <property type="nucleotide sequence ID" value="NZ_BAABRU010000002.1"/>
</dbReference>
<comment type="caution">
    <text evidence="5">The sequence shown here is derived from an EMBL/GenBank/DDBJ whole genome shotgun (WGS) entry which is preliminary data.</text>
</comment>
<dbReference type="PANTHER" id="PTHR43272:SF33">
    <property type="entry name" value="AMP-BINDING DOMAIN-CONTAINING PROTEIN-RELATED"/>
    <property type="match status" value="1"/>
</dbReference>
<proteinExistence type="predicted"/>
<name>A0ABP9WU05_9CHLR</name>
<dbReference type="InterPro" id="IPR000873">
    <property type="entry name" value="AMP-dep_synth/lig_dom"/>
</dbReference>
<sequence>MSFRNLGELFRERSQAFAHLNRWRTRRNGEWITCTNAEHQRHVYQLMAGFQQLGLQKGDRVGIMSNTSVDWVESDWALVCSGAVPVSIYPSLMADTVAFIAQDADLKFLLIENREQYDKLQKVRSQLEHIERVIIFDGRDLPSDDPWILSLTSLRRMATSDSTAQEVFATNCAQQIEPEDLATIVYTSGTTGNPKGAMLAHRALLGELTAIRTTMAMQAGDDDVLFLPAAHIFGRLQHMCGVDNGLNTAIIESIKQVLEDVQAIKPTFFFSVPRMYEKIFSTAQARAEASPIRKRIFAWALGIARQMSRYKGQKAAVPAAFKLKYALADRLVFTKVRNLLGGNIRYAITGGAPLDIEILEFFNGAGVLLLEGWGLTETSAAVTANRPDDYRLGTVGKVFPGNEIKIADDGEVLVRGNLILTGYYNNPEKTNEALIDGWFHTGDIGKIDADGFLSIVDRKKDLLITASGKNIAPQAVEAAFKNSPYISQCAVFGDRRPYLVALFTLDMEAVTAWANREHVPVDANLHKHPKLVAAIEHEVQTINPSLPSFEQIKAYEILPEDFTIENDLLTPTLKIRRRQIYERFAKSFEQLYKR</sequence>
<dbReference type="Proteomes" id="UP001428290">
    <property type="component" value="Unassembled WGS sequence"/>
</dbReference>
<dbReference type="CDD" id="cd05907">
    <property type="entry name" value="VL_LC_FACS_like"/>
    <property type="match status" value="1"/>
</dbReference>
<dbReference type="Gene3D" id="3.40.50.12780">
    <property type="entry name" value="N-terminal domain of ligase-like"/>
    <property type="match status" value="1"/>
</dbReference>
<protein>
    <submittedName>
        <fullName evidence="5">Long-chain-fatty-acid--CoA ligase FadD15</fullName>
    </submittedName>
</protein>
<keyword evidence="1" id="KW-0547">Nucleotide-binding</keyword>
<evidence type="ECO:0000313" key="6">
    <source>
        <dbReference type="Proteomes" id="UP001428290"/>
    </source>
</evidence>
<feature type="domain" description="AMP-dependent synthetase/ligase" evidence="4">
    <location>
        <begin position="27"/>
        <end position="424"/>
    </location>
</feature>
<organism evidence="5 6">
    <name type="scientific">Herpetosiphon gulosus</name>
    <dbReference type="NCBI Taxonomy" id="1973496"/>
    <lineage>
        <taxon>Bacteria</taxon>
        <taxon>Bacillati</taxon>
        <taxon>Chloroflexota</taxon>
        <taxon>Chloroflexia</taxon>
        <taxon>Herpetosiphonales</taxon>
        <taxon>Herpetosiphonaceae</taxon>
        <taxon>Herpetosiphon</taxon>
    </lineage>
</organism>
<evidence type="ECO:0000259" key="4">
    <source>
        <dbReference type="Pfam" id="PF00501"/>
    </source>
</evidence>
<accession>A0ABP9WU05</accession>
<keyword evidence="6" id="KW-1185">Reference proteome</keyword>
<dbReference type="Pfam" id="PF00501">
    <property type="entry name" value="AMP-binding"/>
    <property type="match status" value="1"/>
</dbReference>
<evidence type="ECO:0000256" key="2">
    <source>
        <dbReference type="ARBA" id="ARBA00022840"/>
    </source>
</evidence>
<dbReference type="InterPro" id="IPR020845">
    <property type="entry name" value="AMP-binding_CS"/>
</dbReference>
<dbReference type="InterPro" id="IPR045851">
    <property type="entry name" value="AMP-bd_C_sf"/>
</dbReference>
<dbReference type="GO" id="GO:0016874">
    <property type="term" value="F:ligase activity"/>
    <property type="evidence" value="ECO:0007669"/>
    <property type="project" value="UniProtKB-KW"/>
</dbReference>
<dbReference type="Gene3D" id="3.30.300.30">
    <property type="match status" value="1"/>
</dbReference>
<dbReference type="InterPro" id="IPR042099">
    <property type="entry name" value="ANL_N_sf"/>
</dbReference>
<dbReference type="PROSITE" id="PS00455">
    <property type="entry name" value="AMP_BINDING"/>
    <property type="match status" value="1"/>
</dbReference>
<reference evidence="5 6" key="1">
    <citation type="submission" date="2024-02" db="EMBL/GenBank/DDBJ databases">
        <title>Herpetosiphon gulosus NBRC 112829.</title>
        <authorList>
            <person name="Ichikawa N."/>
            <person name="Katano-Makiyama Y."/>
            <person name="Hidaka K."/>
        </authorList>
    </citation>
    <scope>NUCLEOTIDE SEQUENCE [LARGE SCALE GENOMIC DNA]</scope>
    <source>
        <strain evidence="5 6">NBRC 112829</strain>
    </source>
</reference>
<evidence type="ECO:0000313" key="5">
    <source>
        <dbReference type="EMBL" id="GAA5526684.1"/>
    </source>
</evidence>
<evidence type="ECO:0000256" key="1">
    <source>
        <dbReference type="ARBA" id="ARBA00022741"/>
    </source>
</evidence>
<comment type="catalytic activity">
    <reaction evidence="3">
        <text>a long-chain fatty acid + ATP + CoA = a long-chain fatty acyl-CoA + AMP + diphosphate</text>
        <dbReference type="Rhea" id="RHEA:15421"/>
        <dbReference type="ChEBI" id="CHEBI:30616"/>
        <dbReference type="ChEBI" id="CHEBI:33019"/>
        <dbReference type="ChEBI" id="CHEBI:57287"/>
        <dbReference type="ChEBI" id="CHEBI:57560"/>
        <dbReference type="ChEBI" id="CHEBI:83139"/>
        <dbReference type="ChEBI" id="CHEBI:456215"/>
        <dbReference type="EC" id="6.2.1.3"/>
    </reaction>
    <physiologicalReaction direction="left-to-right" evidence="3">
        <dbReference type="Rhea" id="RHEA:15422"/>
    </physiologicalReaction>
</comment>
<evidence type="ECO:0000256" key="3">
    <source>
        <dbReference type="ARBA" id="ARBA00024484"/>
    </source>
</evidence>
<keyword evidence="2" id="KW-0067">ATP-binding</keyword>
<keyword evidence="5" id="KW-0436">Ligase</keyword>
<dbReference type="PANTHER" id="PTHR43272">
    <property type="entry name" value="LONG-CHAIN-FATTY-ACID--COA LIGASE"/>
    <property type="match status" value="1"/>
</dbReference>